<name>A0A0B6ZLL3_9EUPU</name>
<accession>A0A0B6ZLL3</accession>
<evidence type="ECO:0000313" key="2">
    <source>
        <dbReference type="EMBL" id="CEK69499.1"/>
    </source>
</evidence>
<feature type="compositionally biased region" description="Basic and acidic residues" evidence="1">
    <location>
        <begin position="51"/>
        <end position="72"/>
    </location>
</feature>
<dbReference type="EMBL" id="HACG01022634">
    <property type="protein sequence ID" value="CEK69499.1"/>
    <property type="molecule type" value="Transcribed_RNA"/>
</dbReference>
<dbReference type="AlphaFoldDB" id="A0A0B6ZLL3"/>
<evidence type="ECO:0000256" key="1">
    <source>
        <dbReference type="SAM" id="MobiDB-lite"/>
    </source>
</evidence>
<feature type="non-terminal residue" evidence="2">
    <location>
        <position position="1"/>
    </location>
</feature>
<proteinExistence type="predicted"/>
<reference evidence="2" key="1">
    <citation type="submission" date="2014-12" db="EMBL/GenBank/DDBJ databases">
        <title>Insight into the proteome of Arion vulgaris.</title>
        <authorList>
            <person name="Aradska J."/>
            <person name="Bulat T."/>
            <person name="Smidak R."/>
            <person name="Sarate P."/>
            <person name="Gangsoo J."/>
            <person name="Sialana F."/>
            <person name="Bilban M."/>
            <person name="Lubec G."/>
        </authorList>
    </citation>
    <scope>NUCLEOTIDE SEQUENCE</scope>
    <source>
        <tissue evidence="2">Skin</tissue>
    </source>
</reference>
<sequence>RQWKNMLLGVSVVVEPFLCHGQRREMVDISGESFRVRKQLNNVSRYALEPTGKEKNRETKKNYLGKNCERGD</sequence>
<gene>
    <name evidence="2" type="primary">ORF70420</name>
</gene>
<organism evidence="2">
    <name type="scientific">Arion vulgaris</name>
    <dbReference type="NCBI Taxonomy" id="1028688"/>
    <lineage>
        <taxon>Eukaryota</taxon>
        <taxon>Metazoa</taxon>
        <taxon>Spiralia</taxon>
        <taxon>Lophotrochozoa</taxon>
        <taxon>Mollusca</taxon>
        <taxon>Gastropoda</taxon>
        <taxon>Heterobranchia</taxon>
        <taxon>Euthyneura</taxon>
        <taxon>Panpulmonata</taxon>
        <taxon>Eupulmonata</taxon>
        <taxon>Stylommatophora</taxon>
        <taxon>Helicina</taxon>
        <taxon>Arionoidea</taxon>
        <taxon>Arionidae</taxon>
        <taxon>Arion</taxon>
    </lineage>
</organism>
<protein>
    <submittedName>
        <fullName evidence="2">Uncharacterized protein</fullName>
    </submittedName>
</protein>
<feature type="region of interest" description="Disordered" evidence="1">
    <location>
        <begin position="47"/>
        <end position="72"/>
    </location>
</feature>